<protein>
    <submittedName>
        <fullName evidence="1">5-nucleotidase</fullName>
    </submittedName>
</protein>
<dbReference type="InterPro" id="IPR050155">
    <property type="entry name" value="HAD-like_hydrolase_sf"/>
</dbReference>
<dbReference type="InterPro" id="IPR036412">
    <property type="entry name" value="HAD-like_sf"/>
</dbReference>
<dbReference type="PANTHER" id="PTHR43434">
    <property type="entry name" value="PHOSPHOGLYCOLATE PHOSPHATASE"/>
    <property type="match status" value="1"/>
</dbReference>
<gene>
    <name evidence="1" type="ORF">FD01_GL002999</name>
</gene>
<evidence type="ECO:0000313" key="1">
    <source>
        <dbReference type="EMBL" id="KRL51894.1"/>
    </source>
</evidence>
<dbReference type="RefSeq" id="WP_056962663.1">
    <property type="nucleotide sequence ID" value="NZ_AZEU01000060.1"/>
</dbReference>
<proteinExistence type="predicted"/>
<reference evidence="1 2" key="1">
    <citation type="journal article" date="2015" name="Genome Announc.">
        <title>Expanding the biotechnology potential of lactobacilli through comparative genomics of 213 strains and associated genera.</title>
        <authorList>
            <person name="Sun Z."/>
            <person name="Harris H.M."/>
            <person name="McCann A."/>
            <person name="Guo C."/>
            <person name="Argimon S."/>
            <person name="Zhang W."/>
            <person name="Yang X."/>
            <person name="Jeffery I.B."/>
            <person name="Cooney J.C."/>
            <person name="Kagawa T.F."/>
            <person name="Liu W."/>
            <person name="Song Y."/>
            <person name="Salvetti E."/>
            <person name="Wrobel A."/>
            <person name="Rasinkangas P."/>
            <person name="Parkhill J."/>
            <person name="Rea M.C."/>
            <person name="O'Sullivan O."/>
            <person name="Ritari J."/>
            <person name="Douillard F.P."/>
            <person name="Paul Ross R."/>
            <person name="Yang R."/>
            <person name="Briner A.E."/>
            <person name="Felis G.E."/>
            <person name="de Vos W.M."/>
            <person name="Barrangou R."/>
            <person name="Klaenhammer T.R."/>
            <person name="Caufield P.W."/>
            <person name="Cui Y."/>
            <person name="Zhang H."/>
            <person name="O'Toole P.W."/>
        </authorList>
    </citation>
    <scope>NUCLEOTIDE SEQUENCE [LARGE SCALE GENOMIC DNA]</scope>
    <source>
        <strain evidence="1 2">DSM 13343</strain>
    </source>
</reference>
<dbReference type="Gene3D" id="3.40.50.1000">
    <property type="entry name" value="HAD superfamily/HAD-like"/>
    <property type="match status" value="1"/>
</dbReference>
<dbReference type="EMBL" id="AZEU01000060">
    <property type="protein sequence ID" value="KRL51894.1"/>
    <property type="molecule type" value="Genomic_DNA"/>
</dbReference>
<dbReference type="SUPFAM" id="SSF56784">
    <property type="entry name" value="HAD-like"/>
    <property type="match status" value="1"/>
</dbReference>
<name>A0A0R1R497_9LACO</name>
<dbReference type="InterPro" id="IPR041492">
    <property type="entry name" value="HAD_2"/>
</dbReference>
<dbReference type="PATRIC" id="fig|1423769.4.peg.3237"/>
<dbReference type="PANTHER" id="PTHR43434:SF20">
    <property type="entry name" value="5'-NUCLEOTIDASE"/>
    <property type="match status" value="1"/>
</dbReference>
<dbReference type="Proteomes" id="UP000051790">
    <property type="component" value="Unassembled WGS sequence"/>
</dbReference>
<dbReference type="InterPro" id="IPR023214">
    <property type="entry name" value="HAD_sf"/>
</dbReference>
<accession>A0A0R1R497</accession>
<dbReference type="OrthoDB" id="9792518at2"/>
<dbReference type="GO" id="GO:0005829">
    <property type="term" value="C:cytosol"/>
    <property type="evidence" value="ECO:0007669"/>
    <property type="project" value="TreeGrafter"/>
</dbReference>
<dbReference type="InterPro" id="IPR023198">
    <property type="entry name" value="PGP-like_dom2"/>
</dbReference>
<evidence type="ECO:0000313" key="2">
    <source>
        <dbReference type="Proteomes" id="UP000051790"/>
    </source>
</evidence>
<sequence length="218" mass="23840">MKQLFFDFDGTIADSHRGIIHGIEYMLDQMHLPSLTEAEYRTFIGPSLTSSLKRYFPQMSDADCAQAVKHYQKLYAESAIFELDLYPGIQDVLGDLQTAGYRLNIATAKPEPMVDRIIEHFDLGHFFTGVYGATLDESIRSTKTAVLAYGLDKAQADAADSLMIGDRDTDMQGGLNNHVQTLGVTYGFGSAEELKQAHAAAIVATPQAIPAGISQLMA</sequence>
<dbReference type="SFLD" id="SFLDG01129">
    <property type="entry name" value="C1.5:_HAD__Beta-PGM__Phosphata"/>
    <property type="match status" value="1"/>
</dbReference>
<dbReference type="Pfam" id="PF13419">
    <property type="entry name" value="HAD_2"/>
    <property type="match status" value="1"/>
</dbReference>
<dbReference type="Gene3D" id="1.10.150.240">
    <property type="entry name" value="Putative phosphatase, domain 2"/>
    <property type="match status" value="1"/>
</dbReference>
<dbReference type="GO" id="GO:0004713">
    <property type="term" value="F:protein tyrosine kinase activity"/>
    <property type="evidence" value="ECO:0007669"/>
    <property type="project" value="TreeGrafter"/>
</dbReference>
<keyword evidence="2" id="KW-1185">Reference proteome</keyword>
<dbReference type="AlphaFoldDB" id="A0A0R1R497"/>
<comment type="caution">
    <text evidence="1">The sequence shown here is derived from an EMBL/GenBank/DDBJ whole genome shotgun (WGS) entry which is preliminary data.</text>
</comment>
<dbReference type="SFLD" id="SFLDS00003">
    <property type="entry name" value="Haloacid_Dehalogenase"/>
    <property type="match status" value="1"/>
</dbReference>
<organism evidence="1 2">
    <name type="scientific">Lacticaseibacillus manihotivorans DSM 13343 = JCM 12514</name>
    <dbReference type="NCBI Taxonomy" id="1423769"/>
    <lineage>
        <taxon>Bacteria</taxon>
        <taxon>Bacillati</taxon>
        <taxon>Bacillota</taxon>
        <taxon>Bacilli</taxon>
        <taxon>Lactobacillales</taxon>
        <taxon>Lactobacillaceae</taxon>
        <taxon>Lacticaseibacillus</taxon>
    </lineage>
</organism>